<comment type="caution">
    <text evidence="2">The sequence shown here is derived from an EMBL/GenBank/DDBJ whole genome shotgun (WGS) entry which is preliminary data.</text>
</comment>
<keyword evidence="3" id="KW-1185">Reference proteome</keyword>
<organism evidence="2 3">
    <name type="scientific">Discostella pseudostelligera</name>
    <dbReference type="NCBI Taxonomy" id="259834"/>
    <lineage>
        <taxon>Eukaryota</taxon>
        <taxon>Sar</taxon>
        <taxon>Stramenopiles</taxon>
        <taxon>Ochrophyta</taxon>
        <taxon>Bacillariophyta</taxon>
        <taxon>Coscinodiscophyceae</taxon>
        <taxon>Thalassiosirophycidae</taxon>
        <taxon>Stephanodiscales</taxon>
        <taxon>Stephanodiscaceae</taxon>
        <taxon>Discostella</taxon>
    </lineage>
</organism>
<dbReference type="AlphaFoldDB" id="A0ABD3MQ05"/>
<evidence type="ECO:0000313" key="2">
    <source>
        <dbReference type="EMBL" id="KAL3765542.1"/>
    </source>
</evidence>
<feature type="compositionally biased region" description="Basic and acidic residues" evidence="1">
    <location>
        <begin position="357"/>
        <end position="366"/>
    </location>
</feature>
<feature type="region of interest" description="Disordered" evidence="1">
    <location>
        <begin position="669"/>
        <end position="700"/>
    </location>
</feature>
<accession>A0ABD3MQ05</accession>
<evidence type="ECO:0000313" key="3">
    <source>
        <dbReference type="Proteomes" id="UP001530293"/>
    </source>
</evidence>
<feature type="compositionally biased region" description="Acidic residues" evidence="1">
    <location>
        <begin position="671"/>
        <end position="681"/>
    </location>
</feature>
<feature type="compositionally biased region" description="Low complexity" evidence="1">
    <location>
        <begin position="622"/>
        <end position="631"/>
    </location>
</feature>
<name>A0ABD3MQ05_9STRA</name>
<evidence type="ECO:0000256" key="1">
    <source>
        <dbReference type="SAM" id="MobiDB-lite"/>
    </source>
</evidence>
<dbReference type="EMBL" id="JALLBG020000095">
    <property type="protein sequence ID" value="KAL3765542.1"/>
    <property type="molecule type" value="Genomic_DNA"/>
</dbReference>
<feature type="region of interest" description="Disordered" evidence="1">
    <location>
        <begin position="354"/>
        <end position="389"/>
    </location>
</feature>
<dbReference type="Proteomes" id="UP001530293">
    <property type="component" value="Unassembled WGS sequence"/>
</dbReference>
<reference evidence="2 3" key="1">
    <citation type="submission" date="2024-10" db="EMBL/GenBank/DDBJ databases">
        <title>Updated reference genomes for cyclostephanoid diatoms.</title>
        <authorList>
            <person name="Roberts W.R."/>
            <person name="Alverson A.J."/>
        </authorList>
    </citation>
    <scope>NUCLEOTIDE SEQUENCE [LARGE SCALE GENOMIC DNA]</scope>
    <source>
        <strain evidence="2 3">AJA232-27</strain>
    </source>
</reference>
<gene>
    <name evidence="2" type="ORF">ACHAWU_003083</name>
</gene>
<sequence length="766" mass="83959">MNSGCNDPGAMSYFPPENATTYSSLSNVSGNTSNNEGGTANVQNFISGFVPNVQYNHTGFGSFFFNPLGLFTTNYNNSTAPLDTSTVGQMESSPNFVATPNNMATVTPSSSLPDYSFPASHSPIPMAFMTPNQGPTPCTSPPDTPLFLDSHSFQDDIISVATNQNVQVSVNRQECAPLVLPSTSNRFARGIGTMSSALGSVADYVNQSLLLGIPFHIADHAMKESKESYAKWWEGGIGNKRKSDDDNKLEDKDGQPAGKKRRLESNTGASRAGSILTMSLTKNYDRELIETYNSGRGKIVTPHATPVVDSSIIKRRRGVQKHTESPIVDTIVQLKSDNCYNAFNDIGGMYDLGETNDSDHNNKDGGNDVDAENEVPPNPVRSDKVPNPLNESMDHRKAQCMSSITTATSPRNNLDGALKVIGELLEEKNRLSDESELFQMVKSPRDWVKKSIRSELIEALQLGKGDVHDKRFLSVLEILSNFYKTSGRDARVSPWSGSGIEFGGPTASDFFEGSWVNMSRPNYIECLGENGDNDFMYTLGRMSFDMFQPSNLICSVQSTHTTIKIIGEREELPAFVPKSLKEEVASLCDFEGDYGTAKRPLLRSYDIAISLTIEPPSSVGQPETPGTPTPTKRMRAVMSVKGYVLPDRNIPNRLTVWFTSGQLAPARLASNDDETADEDDTEFNKASSQRGDEEPDDGYGGFEEWTAMFAKGKWRKTLGQRARAMAAKLLLGAELPNKMEEDGQMNYVLRRPIGGHGKVYVEVSLL</sequence>
<feature type="region of interest" description="Disordered" evidence="1">
    <location>
        <begin position="614"/>
        <end position="634"/>
    </location>
</feature>
<protein>
    <submittedName>
        <fullName evidence="2">Uncharacterized protein</fullName>
    </submittedName>
</protein>
<proteinExistence type="predicted"/>
<feature type="compositionally biased region" description="Basic and acidic residues" evidence="1">
    <location>
        <begin position="241"/>
        <end position="254"/>
    </location>
</feature>
<feature type="region of interest" description="Disordered" evidence="1">
    <location>
        <begin position="240"/>
        <end position="270"/>
    </location>
</feature>